<keyword evidence="2" id="KW-1185">Reference proteome</keyword>
<organism evidence="1 2">
    <name type="scientific">Splendidivirga corallicola</name>
    <dbReference type="NCBI Taxonomy" id="3051826"/>
    <lineage>
        <taxon>Bacteria</taxon>
        <taxon>Pseudomonadati</taxon>
        <taxon>Bacteroidota</taxon>
        <taxon>Cytophagia</taxon>
        <taxon>Cytophagales</taxon>
        <taxon>Splendidivirgaceae</taxon>
        <taxon>Splendidivirga</taxon>
    </lineage>
</organism>
<proteinExistence type="predicted"/>
<gene>
    <name evidence="1" type="ORF">QQ008_16675</name>
</gene>
<reference evidence="1" key="1">
    <citation type="submission" date="2023-06" db="EMBL/GenBank/DDBJ databases">
        <title>Genomic of Parafulvivirga corallium.</title>
        <authorList>
            <person name="Wang G."/>
        </authorList>
    </citation>
    <scope>NUCLEOTIDE SEQUENCE</scope>
    <source>
        <strain evidence="1">BMA10</strain>
    </source>
</reference>
<sequence length="54" mass="6407">MLIYFLEGQRIEYLTDQDLKNRLRYELVNTKFAQPRAESPFDSKQGIELSQQKG</sequence>
<accession>A0ABT8KU67</accession>
<name>A0ABT8KU67_9BACT</name>
<dbReference type="Proteomes" id="UP001172082">
    <property type="component" value="Unassembled WGS sequence"/>
</dbReference>
<protein>
    <submittedName>
        <fullName evidence="1">Uncharacterized protein</fullName>
    </submittedName>
</protein>
<dbReference type="EMBL" id="JAUJEA010000006">
    <property type="protein sequence ID" value="MDN5203025.1"/>
    <property type="molecule type" value="Genomic_DNA"/>
</dbReference>
<evidence type="ECO:0000313" key="1">
    <source>
        <dbReference type="EMBL" id="MDN5203025.1"/>
    </source>
</evidence>
<comment type="caution">
    <text evidence="1">The sequence shown here is derived from an EMBL/GenBank/DDBJ whole genome shotgun (WGS) entry which is preliminary data.</text>
</comment>
<evidence type="ECO:0000313" key="2">
    <source>
        <dbReference type="Proteomes" id="UP001172082"/>
    </source>
</evidence>